<dbReference type="AlphaFoldDB" id="A0A6G9ZAG5"/>
<dbReference type="Pfam" id="PF08100">
    <property type="entry name" value="Dimerisation"/>
    <property type="match status" value="1"/>
</dbReference>
<evidence type="ECO:0000256" key="1">
    <source>
        <dbReference type="ARBA" id="ARBA00022603"/>
    </source>
</evidence>
<dbReference type="Gene3D" id="1.10.10.10">
    <property type="entry name" value="Winged helix-like DNA-binding domain superfamily/Winged helix DNA-binding domain"/>
    <property type="match status" value="1"/>
</dbReference>
<organism evidence="6 7">
    <name type="scientific">Nocardia terpenica</name>
    <dbReference type="NCBI Taxonomy" id="455432"/>
    <lineage>
        <taxon>Bacteria</taxon>
        <taxon>Bacillati</taxon>
        <taxon>Actinomycetota</taxon>
        <taxon>Actinomycetes</taxon>
        <taxon>Mycobacteriales</taxon>
        <taxon>Nocardiaceae</taxon>
        <taxon>Nocardia</taxon>
    </lineage>
</organism>
<evidence type="ECO:0000313" key="7">
    <source>
        <dbReference type="Proteomes" id="UP000500953"/>
    </source>
</evidence>
<dbReference type="InterPro" id="IPR036390">
    <property type="entry name" value="WH_DNA-bd_sf"/>
</dbReference>
<dbReference type="Proteomes" id="UP000500953">
    <property type="component" value="Chromosome"/>
</dbReference>
<evidence type="ECO:0000256" key="2">
    <source>
        <dbReference type="ARBA" id="ARBA00022679"/>
    </source>
</evidence>
<gene>
    <name evidence="6" type="ORF">F6W96_31245</name>
</gene>
<dbReference type="RefSeq" id="WP_167489598.1">
    <property type="nucleotide sequence ID" value="NZ_CP046173.1"/>
</dbReference>
<proteinExistence type="predicted"/>
<dbReference type="InterPro" id="IPR016461">
    <property type="entry name" value="COMT-like"/>
</dbReference>
<sequence length="393" mass="43297">MTDYLLTFGCVEVSVKNLENSESRAVDWQDYGRTTLVDYEHFQRSGVGFDEICAAHKVYETLVGLWAPGVIEAADELGVFREIAKSSKTPAELAEVAGAGSHGMRILLDALCVYGLLNRDVDDSDGYKYSLKPFFGSVVTGHGSASLIGKFLYDRQLAWPAWVNFVDAVRNSGDPDSGRQENQIPAGQYIHLTKGISFWAPPIVDVLCHRLEELGWSSSSEKHILDVGCGTGIYSHLLLRSFRGSQAIGLDVPEICRVAIESASEFGVDDRFATREVDFWSEGWPKNQDLVVIANIFQMLTPDSAKRLIDLAASSLSESGVVCIVDQIRIGKAEFDTAQDRFAAVFAASMLATGGGDTFHLNQYDDWLESSDMHRIDLLDTPMHRIILARSSV</sequence>
<dbReference type="Pfam" id="PF00891">
    <property type="entry name" value="Methyltransf_2"/>
    <property type="match status" value="1"/>
</dbReference>
<dbReference type="InterPro" id="IPR029063">
    <property type="entry name" value="SAM-dependent_MTases_sf"/>
</dbReference>
<dbReference type="InterPro" id="IPR036388">
    <property type="entry name" value="WH-like_DNA-bd_sf"/>
</dbReference>
<protein>
    <submittedName>
        <fullName evidence="6">Methyltransferase domain-containing protein</fullName>
    </submittedName>
</protein>
<evidence type="ECO:0000313" key="6">
    <source>
        <dbReference type="EMBL" id="QIS22156.1"/>
    </source>
</evidence>
<dbReference type="InterPro" id="IPR001077">
    <property type="entry name" value="COMT_C"/>
</dbReference>
<dbReference type="SUPFAM" id="SSF46785">
    <property type="entry name" value="Winged helix' DNA-binding domain"/>
    <property type="match status" value="1"/>
</dbReference>
<evidence type="ECO:0000256" key="3">
    <source>
        <dbReference type="ARBA" id="ARBA00022691"/>
    </source>
</evidence>
<dbReference type="InterPro" id="IPR012967">
    <property type="entry name" value="COMT_dimerisation"/>
</dbReference>
<dbReference type="PROSITE" id="PS51683">
    <property type="entry name" value="SAM_OMT_II"/>
    <property type="match status" value="1"/>
</dbReference>
<feature type="domain" description="O-methyltransferase C-terminal" evidence="4">
    <location>
        <begin position="222"/>
        <end position="356"/>
    </location>
</feature>
<dbReference type="EMBL" id="CP046173">
    <property type="protein sequence ID" value="QIS22156.1"/>
    <property type="molecule type" value="Genomic_DNA"/>
</dbReference>
<dbReference type="GO" id="GO:0046983">
    <property type="term" value="F:protein dimerization activity"/>
    <property type="evidence" value="ECO:0007669"/>
    <property type="project" value="InterPro"/>
</dbReference>
<evidence type="ECO:0000259" key="4">
    <source>
        <dbReference type="Pfam" id="PF00891"/>
    </source>
</evidence>
<feature type="domain" description="O-methyltransferase dimerisation" evidence="5">
    <location>
        <begin position="60"/>
        <end position="131"/>
    </location>
</feature>
<dbReference type="GO" id="GO:0032259">
    <property type="term" value="P:methylation"/>
    <property type="evidence" value="ECO:0007669"/>
    <property type="project" value="UniProtKB-KW"/>
</dbReference>
<dbReference type="GO" id="GO:0008171">
    <property type="term" value="F:O-methyltransferase activity"/>
    <property type="evidence" value="ECO:0007669"/>
    <property type="project" value="InterPro"/>
</dbReference>
<name>A0A6G9ZAG5_9NOCA</name>
<accession>A0A6G9ZAG5</accession>
<dbReference type="Gene3D" id="3.40.50.150">
    <property type="entry name" value="Vaccinia Virus protein VP39"/>
    <property type="match status" value="1"/>
</dbReference>
<keyword evidence="2 6" id="KW-0808">Transferase</keyword>
<keyword evidence="1 6" id="KW-0489">Methyltransferase</keyword>
<keyword evidence="3" id="KW-0949">S-adenosyl-L-methionine</keyword>
<dbReference type="CDD" id="cd02440">
    <property type="entry name" value="AdoMet_MTases"/>
    <property type="match status" value="1"/>
</dbReference>
<reference evidence="6 7" key="1">
    <citation type="journal article" date="2019" name="ACS Chem. Biol.">
        <title>Identification and Mobilization of a Cryptic Antibiotic Biosynthesis Gene Locus from a Human-Pathogenic Nocardia Isolate.</title>
        <authorList>
            <person name="Herisse M."/>
            <person name="Ishida K."/>
            <person name="Porter J.L."/>
            <person name="Howden B."/>
            <person name="Hertweck C."/>
            <person name="Stinear T.P."/>
            <person name="Pidot S.J."/>
        </authorList>
    </citation>
    <scope>NUCLEOTIDE SEQUENCE [LARGE SCALE GENOMIC DNA]</scope>
    <source>
        <strain evidence="6 7">AUSMDU00012715</strain>
    </source>
</reference>
<dbReference type="SUPFAM" id="SSF53335">
    <property type="entry name" value="S-adenosyl-L-methionine-dependent methyltransferases"/>
    <property type="match status" value="1"/>
</dbReference>
<evidence type="ECO:0000259" key="5">
    <source>
        <dbReference type="Pfam" id="PF08100"/>
    </source>
</evidence>